<dbReference type="Proteomes" id="UP001218188">
    <property type="component" value="Unassembled WGS sequence"/>
</dbReference>
<dbReference type="SUPFAM" id="SSF48371">
    <property type="entry name" value="ARM repeat"/>
    <property type="match status" value="1"/>
</dbReference>
<reference evidence="1" key="1">
    <citation type="submission" date="2023-03" db="EMBL/GenBank/DDBJ databases">
        <title>Massive genome expansion in bonnet fungi (Mycena s.s.) driven by repeated elements and novel gene families across ecological guilds.</title>
        <authorList>
            <consortium name="Lawrence Berkeley National Laboratory"/>
            <person name="Harder C.B."/>
            <person name="Miyauchi S."/>
            <person name="Viragh M."/>
            <person name="Kuo A."/>
            <person name="Thoen E."/>
            <person name="Andreopoulos B."/>
            <person name="Lu D."/>
            <person name="Skrede I."/>
            <person name="Drula E."/>
            <person name="Henrissat B."/>
            <person name="Morin E."/>
            <person name="Kohler A."/>
            <person name="Barry K."/>
            <person name="LaButti K."/>
            <person name="Morin E."/>
            <person name="Salamov A."/>
            <person name="Lipzen A."/>
            <person name="Mereny Z."/>
            <person name="Hegedus B."/>
            <person name="Baldrian P."/>
            <person name="Stursova M."/>
            <person name="Weitz H."/>
            <person name="Taylor A."/>
            <person name="Grigoriev I.V."/>
            <person name="Nagy L.G."/>
            <person name="Martin F."/>
            <person name="Kauserud H."/>
        </authorList>
    </citation>
    <scope>NUCLEOTIDE SEQUENCE</scope>
    <source>
        <strain evidence="1">CBHHK200</strain>
    </source>
</reference>
<dbReference type="EMBL" id="JARJCM010000061">
    <property type="protein sequence ID" value="KAJ7033937.1"/>
    <property type="molecule type" value="Genomic_DNA"/>
</dbReference>
<dbReference type="Gene3D" id="1.25.10.10">
    <property type="entry name" value="Leucine-rich Repeat Variant"/>
    <property type="match status" value="1"/>
</dbReference>
<accession>A0AAD6X283</accession>
<keyword evidence="2" id="KW-1185">Reference proteome</keyword>
<organism evidence="1 2">
    <name type="scientific">Mycena alexandri</name>
    <dbReference type="NCBI Taxonomy" id="1745969"/>
    <lineage>
        <taxon>Eukaryota</taxon>
        <taxon>Fungi</taxon>
        <taxon>Dikarya</taxon>
        <taxon>Basidiomycota</taxon>
        <taxon>Agaricomycotina</taxon>
        <taxon>Agaricomycetes</taxon>
        <taxon>Agaricomycetidae</taxon>
        <taxon>Agaricales</taxon>
        <taxon>Marasmiineae</taxon>
        <taxon>Mycenaceae</taxon>
        <taxon>Mycena</taxon>
    </lineage>
</organism>
<dbReference type="InterPro" id="IPR016024">
    <property type="entry name" value="ARM-type_fold"/>
</dbReference>
<dbReference type="InterPro" id="IPR011989">
    <property type="entry name" value="ARM-like"/>
</dbReference>
<dbReference type="AlphaFoldDB" id="A0AAD6X283"/>
<comment type="caution">
    <text evidence="1">The sequence shown here is derived from an EMBL/GenBank/DDBJ whole genome shotgun (WGS) entry which is preliminary data.</text>
</comment>
<gene>
    <name evidence="1" type="ORF">C8F04DRAFT_1183687</name>
</gene>
<evidence type="ECO:0000313" key="2">
    <source>
        <dbReference type="Proteomes" id="UP001218188"/>
    </source>
</evidence>
<proteinExistence type="predicted"/>
<name>A0AAD6X283_9AGAR</name>
<sequence>MFWNCSHHRGESHLGVEILRAAVLTATLPVLELALTVLSALTHSKSKEIRRWICKTMLEIGLEKATGPVNLVPKFSVLLVSLLHDQDDAVIEEALMALSRFAETFQLVRTVVTAKALSRPCLGIASITQAEDPRKGLELIEIPGVA</sequence>
<protein>
    <submittedName>
        <fullName evidence="1">Uncharacterized protein</fullName>
    </submittedName>
</protein>
<evidence type="ECO:0000313" key="1">
    <source>
        <dbReference type="EMBL" id="KAJ7033937.1"/>
    </source>
</evidence>